<evidence type="ECO:0000313" key="1">
    <source>
        <dbReference type="EMBL" id="MPN49154.1"/>
    </source>
</evidence>
<accession>A0A645ILG0</accession>
<gene>
    <name evidence="1" type="ORF">SDC9_196768</name>
</gene>
<name>A0A645ILG0_9ZZZZ</name>
<dbReference type="EMBL" id="VSSQ01112150">
    <property type="protein sequence ID" value="MPN49154.1"/>
    <property type="molecule type" value="Genomic_DNA"/>
</dbReference>
<protein>
    <submittedName>
        <fullName evidence="1">Uncharacterized protein</fullName>
    </submittedName>
</protein>
<comment type="caution">
    <text evidence="1">The sequence shown here is derived from an EMBL/GenBank/DDBJ whole genome shotgun (WGS) entry which is preliminary data.</text>
</comment>
<sequence length="56" mass="6378">MADKVKVIHVGHILVSLHAVKVDALVLEHGRDSFLLFFRRPFTDKVIQRRVGAQNV</sequence>
<proteinExistence type="predicted"/>
<dbReference type="AlphaFoldDB" id="A0A645ILG0"/>
<reference evidence="1" key="1">
    <citation type="submission" date="2019-08" db="EMBL/GenBank/DDBJ databases">
        <authorList>
            <person name="Kucharzyk K."/>
            <person name="Murdoch R.W."/>
            <person name="Higgins S."/>
            <person name="Loffler F."/>
        </authorList>
    </citation>
    <scope>NUCLEOTIDE SEQUENCE</scope>
</reference>
<organism evidence="1">
    <name type="scientific">bioreactor metagenome</name>
    <dbReference type="NCBI Taxonomy" id="1076179"/>
    <lineage>
        <taxon>unclassified sequences</taxon>
        <taxon>metagenomes</taxon>
        <taxon>ecological metagenomes</taxon>
    </lineage>
</organism>